<feature type="compositionally biased region" description="Polar residues" evidence="1">
    <location>
        <begin position="148"/>
        <end position="158"/>
    </location>
</feature>
<organism evidence="2 3">
    <name type="scientific">Melipona quadrifasciata</name>
    <dbReference type="NCBI Taxonomy" id="166423"/>
    <lineage>
        <taxon>Eukaryota</taxon>
        <taxon>Metazoa</taxon>
        <taxon>Ecdysozoa</taxon>
        <taxon>Arthropoda</taxon>
        <taxon>Hexapoda</taxon>
        <taxon>Insecta</taxon>
        <taxon>Pterygota</taxon>
        <taxon>Neoptera</taxon>
        <taxon>Endopterygota</taxon>
        <taxon>Hymenoptera</taxon>
        <taxon>Apocrita</taxon>
        <taxon>Aculeata</taxon>
        <taxon>Apoidea</taxon>
        <taxon>Anthophila</taxon>
        <taxon>Apidae</taxon>
        <taxon>Melipona</taxon>
    </lineage>
</organism>
<feature type="compositionally biased region" description="Basic and acidic residues" evidence="1">
    <location>
        <begin position="265"/>
        <end position="276"/>
    </location>
</feature>
<feature type="compositionally biased region" description="Low complexity" evidence="1">
    <location>
        <begin position="254"/>
        <end position="264"/>
    </location>
</feature>
<dbReference type="EMBL" id="KQ436064">
    <property type="protein sequence ID" value="KOX67457.1"/>
    <property type="molecule type" value="Genomic_DNA"/>
</dbReference>
<evidence type="ECO:0000256" key="1">
    <source>
        <dbReference type="SAM" id="MobiDB-lite"/>
    </source>
</evidence>
<sequence>MKEINKKYKKHINTFDFRLISSATTSGLRIVSTDINKWFPKMVSFHCTEPKVYRFHRTKVFSLEISFNHWFKNNDDAITILKKRVDALEKFQNEALQLLKQLNVANTSPPPPTQLPDKDQIQEDFGSVKEEEEKPVNNDTIEKKEQIQSDSTTTKSEITPFTIIDKETVLATKANEEETVTPSKTDDTHLANASLSENELHSTTNEDDKNVELTEKPEKLENLNVASNEFDKLKIDESVENEENQKFGKSENVTTESIEQTTEQTNEKDKTQDNSD</sequence>
<feature type="region of interest" description="Disordered" evidence="1">
    <location>
        <begin position="173"/>
        <end position="276"/>
    </location>
</feature>
<dbReference type="AlphaFoldDB" id="A0A0M8ZN43"/>
<feature type="compositionally biased region" description="Basic and acidic residues" evidence="1">
    <location>
        <begin position="198"/>
        <end position="221"/>
    </location>
</feature>
<feature type="compositionally biased region" description="Basic and acidic residues" evidence="1">
    <location>
        <begin position="229"/>
        <end position="249"/>
    </location>
</feature>
<dbReference type="OrthoDB" id="7615172at2759"/>
<feature type="compositionally biased region" description="Basic and acidic residues" evidence="1">
    <location>
        <begin position="127"/>
        <end position="147"/>
    </location>
</feature>
<reference evidence="2 3" key="1">
    <citation type="submission" date="2015-07" db="EMBL/GenBank/DDBJ databases">
        <title>The genome of Melipona quadrifasciata.</title>
        <authorList>
            <person name="Pan H."/>
            <person name="Kapheim K."/>
        </authorList>
    </citation>
    <scope>NUCLEOTIDE SEQUENCE [LARGE SCALE GENOMIC DNA]</scope>
    <source>
        <strain evidence="2">0111107301</strain>
        <tissue evidence="2">Whole body</tissue>
    </source>
</reference>
<evidence type="ECO:0000313" key="2">
    <source>
        <dbReference type="EMBL" id="KOX67457.1"/>
    </source>
</evidence>
<protein>
    <submittedName>
        <fullName evidence="2">Uncharacterized protein</fullName>
    </submittedName>
</protein>
<keyword evidence="3" id="KW-1185">Reference proteome</keyword>
<name>A0A0M8ZN43_9HYME</name>
<proteinExistence type="predicted"/>
<dbReference type="Proteomes" id="UP000053105">
    <property type="component" value="Unassembled WGS sequence"/>
</dbReference>
<evidence type="ECO:0000313" key="3">
    <source>
        <dbReference type="Proteomes" id="UP000053105"/>
    </source>
</evidence>
<feature type="region of interest" description="Disordered" evidence="1">
    <location>
        <begin position="127"/>
        <end position="158"/>
    </location>
</feature>
<gene>
    <name evidence="2" type="ORF">WN51_09629</name>
</gene>
<accession>A0A0M8ZN43</accession>